<dbReference type="RefSeq" id="XP_014544484.2">
    <property type="nucleotide sequence ID" value="XM_014688998.2"/>
</dbReference>
<dbReference type="Proteomes" id="UP000510686">
    <property type="component" value="Chromosome 3"/>
</dbReference>
<dbReference type="GeneID" id="26242896"/>
<feature type="transmembrane region" description="Helical" evidence="1">
    <location>
        <begin position="54"/>
        <end position="75"/>
    </location>
</feature>
<dbReference type="PANTHER" id="PTHR35041:SF6">
    <property type="entry name" value="FORMYLMETHIONINE DEFORMYLASE-LIKE PROTEIN-RELATED"/>
    <property type="match status" value="1"/>
</dbReference>
<feature type="transmembrane region" description="Helical" evidence="1">
    <location>
        <begin position="115"/>
        <end position="138"/>
    </location>
</feature>
<keyword evidence="1" id="KW-0472">Membrane</keyword>
<proteinExistence type="predicted"/>
<dbReference type="KEGG" id="mbrn:26242896"/>
<keyword evidence="1" id="KW-1133">Transmembrane helix</keyword>
<dbReference type="OrthoDB" id="5322539at2759"/>
<name>A0A7D5UXB2_9HYPO</name>
<keyword evidence="3" id="KW-1185">Reference proteome</keyword>
<feature type="transmembrane region" description="Helical" evidence="1">
    <location>
        <begin position="12"/>
        <end position="34"/>
    </location>
</feature>
<organism evidence="2 3">
    <name type="scientific">Metarhizium brunneum</name>
    <dbReference type="NCBI Taxonomy" id="500148"/>
    <lineage>
        <taxon>Eukaryota</taxon>
        <taxon>Fungi</taxon>
        <taxon>Dikarya</taxon>
        <taxon>Ascomycota</taxon>
        <taxon>Pezizomycotina</taxon>
        <taxon>Sordariomycetes</taxon>
        <taxon>Hypocreomycetidae</taxon>
        <taxon>Hypocreales</taxon>
        <taxon>Clavicipitaceae</taxon>
        <taxon>Metarhizium</taxon>
    </lineage>
</organism>
<evidence type="ECO:0000313" key="2">
    <source>
        <dbReference type="EMBL" id="QLI69574.1"/>
    </source>
</evidence>
<feature type="transmembrane region" description="Helical" evidence="1">
    <location>
        <begin position="493"/>
        <end position="517"/>
    </location>
</feature>
<gene>
    <name evidence="2" type="ORF">G6M90_00g059110</name>
</gene>
<accession>A0A7D5UXB2</accession>
<dbReference type="AlphaFoldDB" id="A0A7D5UXB2"/>
<evidence type="ECO:0008006" key="4">
    <source>
        <dbReference type="Google" id="ProtNLM"/>
    </source>
</evidence>
<dbReference type="EMBL" id="CP058934">
    <property type="protein sequence ID" value="QLI69574.1"/>
    <property type="molecule type" value="Genomic_DNA"/>
</dbReference>
<reference evidence="2 3" key="1">
    <citation type="submission" date="2020-07" db="EMBL/GenBank/DDBJ databases">
        <title>Telomere length de novo assembly of all 7 chromosomes of the fungus, Metarhizium brunneum, using a novel assembly pipeline.</title>
        <authorList>
            <person name="Saud z."/>
            <person name="Kortsinoglou A."/>
            <person name="Kouvelis V.N."/>
            <person name="Butt T.M."/>
        </authorList>
    </citation>
    <scope>NUCLEOTIDE SEQUENCE [LARGE SCALE GENOMIC DNA]</scope>
    <source>
        <strain evidence="2 3">4556</strain>
    </source>
</reference>
<evidence type="ECO:0000256" key="1">
    <source>
        <dbReference type="SAM" id="Phobius"/>
    </source>
</evidence>
<protein>
    <recommendedName>
        <fullName evidence="4">Formylmethionine deformylase-like protein</fullName>
    </recommendedName>
</protein>
<sequence>MTASMSRPHWLVPSLMIGSLICGIAFALGHHFFYASLDSRIVQSSTQQEWNIRIGTGMAFLVKAFLTAAVGFAYTQFLWTTLASRNSTLEGIDAMFGVATNAWDFLSLELWRKGLGLVAVASVLWALPIVAVFTPAALTVQPSSESNKTIHRLHLPTLNFSDPQTFSIWGGDGMAGYEAPSIAVSRLVSSVASQGSIIPMKAPYPNSSFSTSFHAPSLSCRPMGGGPEFHAAFDKLFLNLTEPNFGAGSTEKSFFSFVPQHPLVLRKNETDDWKLRTLLGLQAILDKAGSAMLATVDSLEDPRSPCWFYVGFPIIQGYANRTIQCGLYNSSYDVEWKFSNGQQTATVRNMTRLNPVSTANADNKLMYYANGTPDVPYVAVMDALDALLMGWIQSSRFGVMWPSRTQILSTVLTQTYEMQHLRHSALKLVPIEPQSPHKTNLTMVEAMEQLVTNISLSLFSVGDFLNDETGSPIGNITSESPLNEYSYNPRNLYAAYGTGIFVTLVVVIIGLVCIAAASRSYKSNFSTILRTTRNEELDAVVTRGETTGAEPLSTHLGKTKLRFRYNPAEDSPSRGSAFSVVSGGKASSYEPPTGLLGSLRTISKTAKENLMNEATDETNGETKVVCFLAADTMADSLEGNQYEHLAWGQQ</sequence>
<keyword evidence="1" id="KW-0812">Transmembrane</keyword>
<evidence type="ECO:0000313" key="3">
    <source>
        <dbReference type="Proteomes" id="UP000510686"/>
    </source>
</evidence>
<dbReference type="PANTHER" id="PTHR35041">
    <property type="entry name" value="MEDIATOR OF RNA POLYMERASE II TRANSCRIPTION SUBUNIT 1"/>
    <property type="match status" value="1"/>
</dbReference>